<dbReference type="EMBL" id="JANPWB010000008">
    <property type="protein sequence ID" value="KAJ1163082.1"/>
    <property type="molecule type" value="Genomic_DNA"/>
</dbReference>
<accession>A0AAV7SFD5</accession>
<proteinExistence type="predicted"/>
<reference evidence="2" key="1">
    <citation type="journal article" date="2022" name="bioRxiv">
        <title>Sequencing and chromosome-scale assembly of the giantPleurodeles waltlgenome.</title>
        <authorList>
            <person name="Brown T."/>
            <person name="Elewa A."/>
            <person name="Iarovenko S."/>
            <person name="Subramanian E."/>
            <person name="Araus A.J."/>
            <person name="Petzold A."/>
            <person name="Susuki M."/>
            <person name="Suzuki K.-i.T."/>
            <person name="Hayashi T."/>
            <person name="Toyoda A."/>
            <person name="Oliveira C."/>
            <person name="Osipova E."/>
            <person name="Leigh N.D."/>
            <person name="Simon A."/>
            <person name="Yun M.H."/>
        </authorList>
    </citation>
    <scope>NUCLEOTIDE SEQUENCE</scope>
    <source>
        <strain evidence="2">20211129_DDA</strain>
        <tissue evidence="2">Liver</tissue>
    </source>
</reference>
<dbReference type="AlphaFoldDB" id="A0AAV7SFD5"/>
<feature type="region of interest" description="Disordered" evidence="1">
    <location>
        <begin position="109"/>
        <end position="134"/>
    </location>
</feature>
<feature type="compositionally biased region" description="Polar residues" evidence="1">
    <location>
        <begin position="117"/>
        <end position="134"/>
    </location>
</feature>
<name>A0AAV7SFD5_PLEWA</name>
<comment type="caution">
    <text evidence="2">The sequence shown here is derived from an EMBL/GenBank/DDBJ whole genome shotgun (WGS) entry which is preliminary data.</text>
</comment>
<evidence type="ECO:0000313" key="2">
    <source>
        <dbReference type="EMBL" id="KAJ1163082.1"/>
    </source>
</evidence>
<sequence length="134" mass="13935">MGVKPPPVAAPLAPVEFHSAGSVASFLWSSSLRSTSSAQCIDLSAPILITQLDISDHDLLHGQPQSSPHIHTMLEAPRREGRTGRSASAGFQAPHAGLGVTASVLKPKPQAFPTCTGEVTTDSNSPSGPQQFSK</sequence>
<dbReference type="Proteomes" id="UP001066276">
    <property type="component" value="Chromosome 4_2"/>
</dbReference>
<protein>
    <submittedName>
        <fullName evidence="2">Uncharacterized protein</fullName>
    </submittedName>
</protein>
<gene>
    <name evidence="2" type="ORF">NDU88_003545</name>
</gene>
<keyword evidence="3" id="KW-1185">Reference proteome</keyword>
<evidence type="ECO:0000256" key="1">
    <source>
        <dbReference type="SAM" id="MobiDB-lite"/>
    </source>
</evidence>
<organism evidence="2 3">
    <name type="scientific">Pleurodeles waltl</name>
    <name type="common">Iberian ribbed newt</name>
    <dbReference type="NCBI Taxonomy" id="8319"/>
    <lineage>
        <taxon>Eukaryota</taxon>
        <taxon>Metazoa</taxon>
        <taxon>Chordata</taxon>
        <taxon>Craniata</taxon>
        <taxon>Vertebrata</taxon>
        <taxon>Euteleostomi</taxon>
        <taxon>Amphibia</taxon>
        <taxon>Batrachia</taxon>
        <taxon>Caudata</taxon>
        <taxon>Salamandroidea</taxon>
        <taxon>Salamandridae</taxon>
        <taxon>Pleurodelinae</taxon>
        <taxon>Pleurodeles</taxon>
    </lineage>
</organism>
<evidence type="ECO:0000313" key="3">
    <source>
        <dbReference type="Proteomes" id="UP001066276"/>
    </source>
</evidence>